<dbReference type="Proteomes" id="UP000324222">
    <property type="component" value="Unassembled WGS sequence"/>
</dbReference>
<protein>
    <submittedName>
        <fullName evidence="2">Uncharacterized protein</fullName>
    </submittedName>
</protein>
<accession>A0A5B7GFX2</accession>
<organism evidence="2 3">
    <name type="scientific">Portunus trituberculatus</name>
    <name type="common">Swimming crab</name>
    <name type="synonym">Neptunus trituberculatus</name>
    <dbReference type="NCBI Taxonomy" id="210409"/>
    <lineage>
        <taxon>Eukaryota</taxon>
        <taxon>Metazoa</taxon>
        <taxon>Ecdysozoa</taxon>
        <taxon>Arthropoda</taxon>
        <taxon>Crustacea</taxon>
        <taxon>Multicrustacea</taxon>
        <taxon>Malacostraca</taxon>
        <taxon>Eumalacostraca</taxon>
        <taxon>Eucarida</taxon>
        <taxon>Decapoda</taxon>
        <taxon>Pleocyemata</taxon>
        <taxon>Brachyura</taxon>
        <taxon>Eubrachyura</taxon>
        <taxon>Portunoidea</taxon>
        <taxon>Portunidae</taxon>
        <taxon>Portuninae</taxon>
        <taxon>Portunus</taxon>
    </lineage>
</organism>
<feature type="region of interest" description="Disordered" evidence="1">
    <location>
        <begin position="72"/>
        <end position="91"/>
    </location>
</feature>
<proteinExistence type="predicted"/>
<evidence type="ECO:0000313" key="3">
    <source>
        <dbReference type="Proteomes" id="UP000324222"/>
    </source>
</evidence>
<name>A0A5B7GFX2_PORTR</name>
<dbReference type="AlphaFoldDB" id="A0A5B7GFX2"/>
<comment type="caution">
    <text evidence="2">The sequence shown here is derived from an EMBL/GenBank/DDBJ whole genome shotgun (WGS) entry which is preliminary data.</text>
</comment>
<evidence type="ECO:0000313" key="2">
    <source>
        <dbReference type="EMBL" id="MPC56466.1"/>
    </source>
</evidence>
<gene>
    <name evidence="2" type="ORF">E2C01_050427</name>
</gene>
<evidence type="ECO:0000256" key="1">
    <source>
        <dbReference type="SAM" id="MobiDB-lite"/>
    </source>
</evidence>
<sequence>MCSYLECRSYMIKEILTSSLYQLLEEIRDGSLGERASGVPDRQETVPRPRWGTMSCEGTTAEHEQNTGAIHHYWSSQPPKDLLGRTPGEVD</sequence>
<dbReference type="EMBL" id="VSRR010013973">
    <property type="protein sequence ID" value="MPC56466.1"/>
    <property type="molecule type" value="Genomic_DNA"/>
</dbReference>
<keyword evidence="3" id="KW-1185">Reference proteome</keyword>
<reference evidence="2 3" key="1">
    <citation type="submission" date="2019-05" db="EMBL/GenBank/DDBJ databases">
        <title>Another draft genome of Portunus trituberculatus and its Hox gene families provides insights of decapod evolution.</title>
        <authorList>
            <person name="Jeong J.-H."/>
            <person name="Song I."/>
            <person name="Kim S."/>
            <person name="Choi T."/>
            <person name="Kim D."/>
            <person name="Ryu S."/>
            <person name="Kim W."/>
        </authorList>
    </citation>
    <scope>NUCLEOTIDE SEQUENCE [LARGE SCALE GENOMIC DNA]</scope>
    <source>
        <tissue evidence="2">Muscle</tissue>
    </source>
</reference>